<dbReference type="EMBL" id="JAODUO010000410">
    <property type="protein sequence ID" value="KAK2181107.1"/>
    <property type="molecule type" value="Genomic_DNA"/>
</dbReference>
<sequence>MAISIHISTQYNQHHASENKFGASIQVDVNLIYSIDTLNNIFSNGRLYLEGVRVGLLVMTLHTHIHYVLSRSIIFLTKFRRIWH</sequence>
<dbReference type="AlphaFoldDB" id="A0AAD9L0P1"/>
<comment type="caution">
    <text evidence="1">The sequence shown here is derived from an EMBL/GenBank/DDBJ whole genome shotgun (WGS) entry which is preliminary data.</text>
</comment>
<evidence type="ECO:0000313" key="1">
    <source>
        <dbReference type="EMBL" id="KAK2181107.1"/>
    </source>
</evidence>
<keyword evidence="2" id="KW-1185">Reference proteome</keyword>
<evidence type="ECO:0000313" key="2">
    <source>
        <dbReference type="Proteomes" id="UP001209878"/>
    </source>
</evidence>
<gene>
    <name evidence="1" type="ORF">NP493_410g01000</name>
</gene>
<accession>A0AAD9L0P1</accession>
<dbReference type="Proteomes" id="UP001209878">
    <property type="component" value="Unassembled WGS sequence"/>
</dbReference>
<proteinExistence type="predicted"/>
<reference evidence="1" key="1">
    <citation type="journal article" date="2023" name="Mol. Biol. Evol.">
        <title>Third-Generation Sequencing Reveals the Adaptive Role of the Epigenome in Three Deep-Sea Polychaetes.</title>
        <authorList>
            <person name="Perez M."/>
            <person name="Aroh O."/>
            <person name="Sun Y."/>
            <person name="Lan Y."/>
            <person name="Juniper S.K."/>
            <person name="Young C.R."/>
            <person name="Angers B."/>
            <person name="Qian P.Y."/>
        </authorList>
    </citation>
    <scope>NUCLEOTIDE SEQUENCE</scope>
    <source>
        <strain evidence="1">R07B-5</strain>
    </source>
</reference>
<protein>
    <submittedName>
        <fullName evidence="1">Uncharacterized protein</fullName>
    </submittedName>
</protein>
<name>A0AAD9L0P1_RIDPI</name>
<organism evidence="1 2">
    <name type="scientific">Ridgeia piscesae</name>
    <name type="common">Tubeworm</name>
    <dbReference type="NCBI Taxonomy" id="27915"/>
    <lineage>
        <taxon>Eukaryota</taxon>
        <taxon>Metazoa</taxon>
        <taxon>Spiralia</taxon>
        <taxon>Lophotrochozoa</taxon>
        <taxon>Annelida</taxon>
        <taxon>Polychaeta</taxon>
        <taxon>Sedentaria</taxon>
        <taxon>Canalipalpata</taxon>
        <taxon>Sabellida</taxon>
        <taxon>Siboglinidae</taxon>
        <taxon>Ridgeia</taxon>
    </lineage>
</organism>